<evidence type="ECO:0000313" key="1">
    <source>
        <dbReference type="EMBL" id="KLK88159.1"/>
    </source>
</evidence>
<protein>
    <submittedName>
        <fullName evidence="1">Methyltransferase</fullName>
    </submittedName>
</protein>
<dbReference type="RefSeq" id="WP_048181364.1">
    <property type="nucleotide sequence ID" value="NZ_JXOJ01000002.1"/>
</dbReference>
<dbReference type="AlphaFoldDB" id="A0A0H1QZC2"/>
<dbReference type="OrthoDB" id="31271at2157"/>
<dbReference type="Gene3D" id="3.40.50.150">
    <property type="entry name" value="Vaccinia Virus protein VP39"/>
    <property type="match status" value="1"/>
</dbReference>
<dbReference type="PANTHER" id="PTHR23290:SF0">
    <property type="entry name" value="RRNA N6-ADENOSINE-METHYLTRANSFERASE METTL5"/>
    <property type="match status" value="1"/>
</dbReference>
<dbReference type="EMBL" id="JXOJ01000002">
    <property type="protein sequence ID" value="KLK88159.1"/>
    <property type="molecule type" value="Genomic_DNA"/>
</dbReference>
<dbReference type="Proteomes" id="UP000035301">
    <property type="component" value="Unassembled WGS sequence"/>
</dbReference>
<dbReference type="Pfam" id="PF06325">
    <property type="entry name" value="PrmA"/>
    <property type="match status" value="1"/>
</dbReference>
<gene>
    <name evidence="1" type="ORF">SZ63_03625</name>
</gene>
<dbReference type="GO" id="GO:0008168">
    <property type="term" value="F:methyltransferase activity"/>
    <property type="evidence" value="ECO:0007669"/>
    <property type="project" value="UniProtKB-KW"/>
</dbReference>
<accession>A0A0H1QZC2</accession>
<dbReference type="SUPFAM" id="SSF53335">
    <property type="entry name" value="S-adenosyl-L-methionine-dependent methyltransferases"/>
    <property type="match status" value="1"/>
</dbReference>
<sequence>MNLRQLEMRLERLEGFERPTARLEQYQTPAPVAARLLHHAAMQGAIEGRWVCDLGCGTGILACGAALLGASRVTGLDIDPAAIAVARRNAETFGIAVEFLVADVRDPGVGWQGLACETVVVNPPFGAQKAHADRPFIDRALELGEVVYGIFNEGSAPFVAAYTEGRATIEEVIRCAFPMRRTFAHHRKDRVDITVEVIRLKRI</sequence>
<dbReference type="STRING" id="1550566.SZ63_03625"/>
<comment type="caution">
    <text evidence="1">The sequence shown here is derived from an EMBL/GenBank/DDBJ whole genome shotgun (WGS) entry which is preliminary data.</text>
</comment>
<organism evidence="1 2">
    <name type="scientific">Methanoculleus sediminis</name>
    <dbReference type="NCBI Taxonomy" id="1550566"/>
    <lineage>
        <taxon>Archaea</taxon>
        <taxon>Methanobacteriati</taxon>
        <taxon>Methanobacteriota</taxon>
        <taxon>Stenosarchaea group</taxon>
        <taxon>Methanomicrobia</taxon>
        <taxon>Methanomicrobiales</taxon>
        <taxon>Methanomicrobiaceae</taxon>
        <taxon>Methanoculleus</taxon>
    </lineage>
</organism>
<dbReference type="InterPro" id="IPR051720">
    <property type="entry name" value="rRNA_MeTrfase/Polyamine_Synth"/>
</dbReference>
<keyword evidence="2" id="KW-1185">Reference proteome</keyword>
<dbReference type="PATRIC" id="fig|1550566.3.peg.777"/>
<evidence type="ECO:0000313" key="2">
    <source>
        <dbReference type="Proteomes" id="UP000035301"/>
    </source>
</evidence>
<dbReference type="GO" id="GO:0032259">
    <property type="term" value="P:methylation"/>
    <property type="evidence" value="ECO:0007669"/>
    <property type="project" value="UniProtKB-KW"/>
</dbReference>
<dbReference type="PANTHER" id="PTHR23290">
    <property type="entry name" value="RRNA N6-ADENOSINE-METHYLTRANSFERASE METTL5"/>
    <property type="match status" value="1"/>
</dbReference>
<dbReference type="CDD" id="cd02440">
    <property type="entry name" value="AdoMet_MTases"/>
    <property type="match status" value="1"/>
</dbReference>
<name>A0A0H1QZC2_9EURY</name>
<keyword evidence="1" id="KW-0489">Methyltransferase</keyword>
<proteinExistence type="predicted"/>
<reference evidence="1 2" key="1">
    <citation type="journal article" date="2015" name="Int. J. Syst. Evol. Microbiol.">
        <title>Methanoculleus sediminis sp. nov., a methanogen from sediments near a submarine mud volcano.</title>
        <authorList>
            <person name="Chen S.C."/>
            <person name="Chen M.F."/>
            <person name="Lai M.C."/>
            <person name="Weng C.Y."/>
            <person name="Wu S.Y."/>
            <person name="Lin S."/>
            <person name="Yang T.F."/>
            <person name="Chen P.C."/>
        </authorList>
    </citation>
    <scope>NUCLEOTIDE SEQUENCE [LARGE SCALE GENOMIC DNA]</scope>
    <source>
        <strain evidence="1 2">S3Fa</strain>
    </source>
</reference>
<dbReference type="InterPro" id="IPR029063">
    <property type="entry name" value="SAM-dependent_MTases_sf"/>
</dbReference>
<keyword evidence="1" id="KW-0808">Transferase</keyword>